<dbReference type="SUPFAM" id="SSF52540">
    <property type="entry name" value="P-loop containing nucleoside triphosphate hydrolases"/>
    <property type="match status" value="1"/>
</dbReference>
<proteinExistence type="predicted"/>
<dbReference type="RefSeq" id="WP_272748871.1">
    <property type="nucleotide sequence ID" value="NZ_JAQQKX010000012.1"/>
</dbReference>
<evidence type="ECO:0000313" key="3">
    <source>
        <dbReference type="Proteomes" id="UP001214854"/>
    </source>
</evidence>
<evidence type="ECO:0000313" key="2">
    <source>
        <dbReference type="EMBL" id="MDC7684396.1"/>
    </source>
</evidence>
<feature type="domain" description="CobQ/CobB/MinD/ParA nucleotide binding" evidence="1">
    <location>
        <begin position="5"/>
        <end position="182"/>
    </location>
</feature>
<dbReference type="InterPro" id="IPR002586">
    <property type="entry name" value="CobQ/CobB/MinD/ParA_Nub-bd_dom"/>
</dbReference>
<accession>A0ABT5HY76</accession>
<dbReference type="PIRSF" id="PIRSF009320">
    <property type="entry name" value="Nuc_binding_HP_1000"/>
    <property type="match status" value="1"/>
</dbReference>
<protein>
    <submittedName>
        <fullName evidence="2">ParA family protein</fullName>
    </submittedName>
</protein>
<dbReference type="EMBL" id="JAQQKX010000012">
    <property type="protein sequence ID" value="MDC7684396.1"/>
    <property type="molecule type" value="Genomic_DNA"/>
</dbReference>
<dbReference type="Gene3D" id="3.40.50.300">
    <property type="entry name" value="P-loop containing nucleotide triphosphate hydrolases"/>
    <property type="match status" value="1"/>
</dbReference>
<name>A0ABT5HY76_9CAUL</name>
<dbReference type="Proteomes" id="UP001214854">
    <property type="component" value="Unassembled WGS sequence"/>
</dbReference>
<evidence type="ECO:0000259" key="1">
    <source>
        <dbReference type="Pfam" id="PF01656"/>
    </source>
</evidence>
<reference evidence="2 3" key="1">
    <citation type="submission" date="2023-01" db="EMBL/GenBank/DDBJ databases">
        <title>Novel species of the genus Asticcacaulis isolated from rivers.</title>
        <authorList>
            <person name="Lu H."/>
        </authorList>
    </citation>
    <scope>NUCLEOTIDE SEQUENCE [LARGE SCALE GENOMIC DNA]</scope>
    <source>
        <strain evidence="2 3">BYS171W</strain>
    </source>
</reference>
<sequence>MTFIIACASSKGGCGKSTLAVAIGGVYASNGSSVLLIDADTRRRLEDEWYNPKTVSSNISVISTRSEDIAKAVEAQRDKYDVIIIDVEGSANWGLAEAIKAADFCLVPSNVSFQDLRDAQRVYDHVESLNSESKRYRHCWIVWNRVPPAIRSKEMTATMEEAVANGLRVIGTVHERDAYKAMFSYQSTLDKLRAGNAVPSAAKAESEIARLITAMHDELQKKAA</sequence>
<dbReference type="PANTHER" id="PTHR13696:SF96">
    <property type="entry name" value="COBQ_COBB_MIND_PARA NUCLEOTIDE BINDING DOMAIN-CONTAINING PROTEIN"/>
    <property type="match status" value="1"/>
</dbReference>
<dbReference type="CDD" id="cd02042">
    <property type="entry name" value="ParAB_family"/>
    <property type="match status" value="1"/>
</dbReference>
<comment type="caution">
    <text evidence="2">The sequence shown here is derived from an EMBL/GenBank/DDBJ whole genome shotgun (WGS) entry which is preliminary data.</text>
</comment>
<dbReference type="InterPro" id="IPR027417">
    <property type="entry name" value="P-loop_NTPase"/>
</dbReference>
<dbReference type="PANTHER" id="PTHR13696">
    <property type="entry name" value="P-LOOP CONTAINING NUCLEOSIDE TRIPHOSPHATE HYDROLASE"/>
    <property type="match status" value="1"/>
</dbReference>
<gene>
    <name evidence="2" type="ORF">PQU92_14005</name>
</gene>
<organism evidence="2 3">
    <name type="scientific">Asticcacaulis aquaticus</name>
    <dbReference type="NCBI Taxonomy" id="2984212"/>
    <lineage>
        <taxon>Bacteria</taxon>
        <taxon>Pseudomonadati</taxon>
        <taxon>Pseudomonadota</taxon>
        <taxon>Alphaproteobacteria</taxon>
        <taxon>Caulobacterales</taxon>
        <taxon>Caulobacteraceae</taxon>
        <taxon>Asticcacaulis</taxon>
    </lineage>
</organism>
<keyword evidence="3" id="KW-1185">Reference proteome</keyword>
<dbReference type="Pfam" id="PF01656">
    <property type="entry name" value="CbiA"/>
    <property type="match status" value="1"/>
</dbReference>
<dbReference type="InterPro" id="IPR050678">
    <property type="entry name" value="DNA_Partitioning_ATPase"/>
</dbReference>